<dbReference type="Proteomes" id="UP000029781">
    <property type="component" value="Segment"/>
</dbReference>
<accession>E3T4F0</accession>
<dbReference type="GeneID" id="9887432"/>
<keyword evidence="2" id="KW-1185">Reference proteome</keyword>
<evidence type="ECO:0000313" key="1">
    <source>
        <dbReference type="EMBL" id="ADO67063.1"/>
    </source>
</evidence>
<reference evidence="1 2" key="1">
    <citation type="journal article" date="2010" name="Proc. Natl. Acad. Sci. U.S.A.">
        <title>Giant virus with a remarkable complement of genes infects marine zooplankton.</title>
        <authorList>
            <person name="Fischer M.G."/>
            <person name="Allen M.J."/>
            <person name="Wilson W.H."/>
            <person name="Suttle C.A."/>
        </authorList>
    </citation>
    <scope>NUCLEOTIDE SEQUENCE [LARGE SCALE GENOMIC DNA]</scope>
    <source>
        <strain evidence="1 2">BV-PW1</strain>
    </source>
</reference>
<name>E3T4F0_CROVB</name>
<evidence type="ECO:0000313" key="2">
    <source>
        <dbReference type="Proteomes" id="UP000029781"/>
    </source>
</evidence>
<gene>
    <name evidence="1" type="ORF">crov030</name>
</gene>
<organismHost>
    <name type="scientific">Cafeteria roenbergensis</name>
    <name type="common">Marine flagellate</name>
    <dbReference type="NCBI Taxonomy" id="33653"/>
</organismHost>
<proteinExistence type="predicted"/>
<dbReference type="EMBL" id="GU244497">
    <property type="protein sequence ID" value="ADO67063.1"/>
    <property type="molecule type" value="Genomic_DNA"/>
</dbReference>
<organism evidence="1 2">
    <name type="scientific">Cafeteria roenbergensis virus (strain BV-PW1)</name>
    <name type="common">CroV</name>
    <dbReference type="NCBI Taxonomy" id="693272"/>
    <lineage>
        <taxon>Viruses</taxon>
        <taxon>Varidnaviria</taxon>
        <taxon>Bamfordvirae</taxon>
        <taxon>Nucleocytoviricota</taxon>
        <taxon>Megaviricetes</taxon>
        <taxon>Imitervirales</taxon>
        <taxon>Mimiviridae</taxon>
        <taxon>Aliimimivirinae</taxon>
        <taxon>Rheavirus</taxon>
        <taxon>Rheavirus sinusmexicani</taxon>
    </lineage>
</organism>
<dbReference type="RefSeq" id="YP_003969662.1">
    <property type="nucleotide sequence ID" value="NC_014637.1"/>
</dbReference>
<protein>
    <submittedName>
        <fullName evidence="1">Uncharacterized protein</fullName>
    </submittedName>
</protein>
<dbReference type="KEGG" id="vg:9887432"/>
<sequence>MINLIIDIKYIYMSYYIKKSILKFNDEFNKPLYKYYKILSKPKIYIVKFEKINKKIKKYLT</sequence>